<keyword evidence="2" id="KW-1185">Reference proteome</keyword>
<dbReference type="STRING" id="36844.SAMN04488501_10434"/>
<comment type="caution">
    <text evidence="1">The sequence shown here is derived from an EMBL/GenBank/DDBJ whole genome shotgun (WGS) entry which is preliminary data.</text>
</comment>
<evidence type="ECO:0000313" key="2">
    <source>
        <dbReference type="Proteomes" id="UP000037043"/>
    </source>
</evidence>
<proteinExistence type="predicted"/>
<dbReference type="RefSeq" id="WP_052220276.1">
    <property type="nucleotide sequence ID" value="NZ_LHUR01000011.1"/>
</dbReference>
<dbReference type="PATRIC" id="fig|1121318.3.peg.688"/>
<dbReference type="EMBL" id="LHUR01000011">
    <property type="protein sequence ID" value="KOA21098.1"/>
    <property type="molecule type" value="Genomic_DNA"/>
</dbReference>
<organism evidence="1 2">
    <name type="scientific">Clostridium homopropionicum DSM 5847</name>
    <dbReference type="NCBI Taxonomy" id="1121318"/>
    <lineage>
        <taxon>Bacteria</taxon>
        <taxon>Bacillati</taxon>
        <taxon>Bacillota</taxon>
        <taxon>Clostridia</taxon>
        <taxon>Eubacteriales</taxon>
        <taxon>Clostridiaceae</taxon>
        <taxon>Clostridium</taxon>
    </lineage>
</organism>
<sequence>MDNICPICNKINEIKFNCIKCGSLMVEKGRKQEYYDDYSADDPIKDYDEYCIHLFRCTKCEYMEDVKIRKIII</sequence>
<accession>A0A0L6ZE65</accession>
<protein>
    <submittedName>
        <fullName evidence="1">Uncharacterized protein</fullName>
    </submittedName>
</protein>
<evidence type="ECO:0000313" key="1">
    <source>
        <dbReference type="EMBL" id="KOA21098.1"/>
    </source>
</evidence>
<dbReference type="Proteomes" id="UP000037043">
    <property type="component" value="Unassembled WGS sequence"/>
</dbReference>
<name>A0A0L6ZE65_9CLOT</name>
<dbReference type="AlphaFoldDB" id="A0A0L6ZE65"/>
<gene>
    <name evidence="1" type="ORF">CLHOM_06860</name>
</gene>
<reference evidence="2" key="1">
    <citation type="submission" date="2015-08" db="EMBL/GenBank/DDBJ databases">
        <title>Genome sequence of the strict anaerobe Clostridium homopropionicum LuHBu1 (DSM 5847T).</title>
        <authorList>
            <person name="Poehlein A."/>
            <person name="Beck M."/>
            <person name="Schiel-Bengelsdorf B."/>
            <person name="Bengelsdorf F.R."/>
            <person name="Daniel R."/>
            <person name="Duerre P."/>
        </authorList>
    </citation>
    <scope>NUCLEOTIDE SEQUENCE [LARGE SCALE GENOMIC DNA]</scope>
    <source>
        <strain evidence="2">DSM 5847</strain>
    </source>
</reference>